<organism evidence="9">
    <name type="scientific">Cyprideis torosa</name>
    <dbReference type="NCBI Taxonomy" id="163714"/>
    <lineage>
        <taxon>Eukaryota</taxon>
        <taxon>Metazoa</taxon>
        <taxon>Ecdysozoa</taxon>
        <taxon>Arthropoda</taxon>
        <taxon>Crustacea</taxon>
        <taxon>Oligostraca</taxon>
        <taxon>Ostracoda</taxon>
        <taxon>Podocopa</taxon>
        <taxon>Podocopida</taxon>
        <taxon>Cytherocopina</taxon>
        <taxon>Cytheroidea</taxon>
        <taxon>Cytherideidae</taxon>
        <taxon>Cyprideis</taxon>
    </lineage>
</organism>
<evidence type="ECO:0000256" key="6">
    <source>
        <dbReference type="ARBA" id="ARBA00023328"/>
    </source>
</evidence>
<gene>
    <name evidence="9" type="ORF">CTOB1V02_LOCUS11232</name>
</gene>
<comment type="similarity">
    <text evidence="7">Belongs to the protein kinase superfamily.</text>
</comment>
<dbReference type="EMBL" id="OB666215">
    <property type="protein sequence ID" value="CAD7233410.1"/>
    <property type="molecule type" value="Genomic_DNA"/>
</dbReference>
<sequence>MFCLELKEIVPLKTPSKRVHHESDSDSPPPTPHKGTPISPSDSTPRMLCLQQRRTIRASQPGALRKSVLRRSVPRDTPGGSPRVSFLDGTQRRVSAAASVIFTPKPAQNQSDICRRPRRQSMDHSPPPSPKGGLQERGGASGDSPIQLSSSVEGTDSSEDGPLVSSDVDADLPSPLESISTIESADPEPLEGFPEGVFIKDTGKVDPHNPQTLDACLASLPHPLNHYASIVAFDFELPEMAPGMTLNLDGHIFNVSHVIGEGAYARVYLAVVEVADENHTFVSMLPEVAIKYETPTPCCWEMYVCAELHERLKAAKHLYNVRRSIIKFHRSFIFPNGSLIVSNYVEHGTLLDLVNSYRMNKISYIPEPIAFCIAYELLHILEKLHSCHIIHADIKPDNLLILG</sequence>
<evidence type="ECO:0000256" key="5">
    <source>
        <dbReference type="ARBA" id="ARBA00022840"/>
    </source>
</evidence>
<proteinExistence type="inferred from homology"/>
<dbReference type="Gene3D" id="1.10.510.10">
    <property type="entry name" value="Transferase(Phosphotransferase) domain 1"/>
    <property type="match status" value="1"/>
</dbReference>
<name>A0A7R8ZT36_9CRUS</name>
<dbReference type="GO" id="GO:0032991">
    <property type="term" value="C:protein-containing complex"/>
    <property type="evidence" value="ECO:0007669"/>
    <property type="project" value="UniProtKB-ARBA"/>
</dbReference>
<dbReference type="PANTHER" id="PTHR14030:SF4">
    <property type="entry name" value="BUB1 KINASE, ISOFORM A-RELATED"/>
    <property type="match status" value="1"/>
</dbReference>
<comment type="subcellular location">
    <subcellularLocation>
        <location evidence="1">Chromosome</location>
        <location evidence="1">Centromere</location>
        <location evidence="1">Kinetochore</location>
    </subcellularLocation>
</comment>
<dbReference type="InterPro" id="IPR017441">
    <property type="entry name" value="Protein_kinase_ATP_BS"/>
</dbReference>
<feature type="region of interest" description="Disordered" evidence="8">
    <location>
        <begin position="13"/>
        <end position="174"/>
    </location>
</feature>
<keyword evidence="7" id="KW-0418">Kinase</keyword>
<keyword evidence="6" id="KW-0137">Centromere</keyword>
<feature type="compositionally biased region" description="Polar residues" evidence="8">
    <location>
        <begin position="144"/>
        <end position="155"/>
    </location>
</feature>
<keyword evidence="7" id="KW-0808">Transferase</keyword>
<protein>
    <submittedName>
        <fullName evidence="9">Uncharacterized protein</fullName>
    </submittedName>
</protein>
<evidence type="ECO:0000256" key="2">
    <source>
        <dbReference type="ARBA" id="ARBA00022454"/>
    </source>
</evidence>
<dbReference type="PROSITE" id="PS00108">
    <property type="entry name" value="PROTEIN_KINASE_ST"/>
    <property type="match status" value="1"/>
</dbReference>
<dbReference type="PROSITE" id="PS00107">
    <property type="entry name" value="PROTEIN_KINASE_ATP"/>
    <property type="match status" value="1"/>
</dbReference>
<dbReference type="GO" id="GO:0005634">
    <property type="term" value="C:nucleus"/>
    <property type="evidence" value="ECO:0007669"/>
    <property type="project" value="TreeGrafter"/>
</dbReference>
<keyword evidence="5 7" id="KW-0067">ATP-binding</keyword>
<dbReference type="Pfam" id="PF00069">
    <property type="entry name" value="Pkinase"/>
    <property type="match status" value="1"/>
</dbReference>
<dbReference type="SUPFAM" id="SSF56112">
    <property type="entry name" value="Protein kinase-like (PK-like)"/>
    <property type="match status" value="1"/>
</dbReference>
<dbReference type="GO" id="GO:0005524">
    <property type="term" value="F:ATP binding"/>
    <property type="evidence" value="ECO:0007669"/>
    <property type="project" value="UniProtKB-UniRule"/>
</dbReference>
<evidence type="ECO:0000256" key="4">
    <source>
        <dbReference type="ARBA" id="ARBA00022838"/>
    </source>
</evidence>
<dbReference type="GO" id="GO:0004674">
    <property type="term" value="F:protein serine/threonine kinase activity"/>
    <property type="evidence" value="ECO:0007669"/>
    <property type="project" value="UniProtKB-KW"/>
</dbReference>
<dbReference type="OrthoDB" id="248495at2759"/>
<evidence type="ECO:0000256" key="8">
    <source>
        <dbReference type="SAM" id="MobiDB-lite"/>
    </source>
</evidence>
<evidence type="ECO:0000256" key="3">
    <source>
        <dbReference type="ARBA" id="ARBA00022741"/>
    </source>
</evidence>
<dbReference type="GO" id="GO:0007094">
    <property type="term" value="P:mitotic spindle assembly checkpoint signaling"/>
    <property type="evidence" value="ECO:0007669"/>
    <property type="project" value="InterPro"/>
</dbReference>
<dbReference type="GO" id="GO:0051754">
    <property type="term" value="P:meiotic sister chromatid cohesion, centromeric"/>
    <property type="evidence" value="ECO:0007669"/>
    <property type="project" value="TreeGrafter"/>
</dbReference>
<dbReference type="GO" id="GO:0000776">
    <property type="term" value="C:kinetochore"/>
    <property type="evidence" value="ECO:0007669"/>
    <property type="project" value="UniProtKB-KW"/>
</dbReference>
<dbReference type="InterPro" id="IPR008271">
    <property type="entry name" value="Ser/Thr_kinase_AS"/>
</dbReference>
<evidence type="ECO:0000256" key="1">
    <source>
        <dbReference type="ARBA" id="ARBA00004629"/>
    </source>
</evidence>
<dbReference type="InterPro" id="IPR011009">
    <property type="entry name" value="Kinase-like_dom_sf"/>
</dbReference>
<dbReference type="InterPro" id="IPR000719">
    <property type="entry name" value="Prot_kinase_dom"/>
</dbReference>
<keyword evidence="3 7" id="KW-0547">Nucleotide-binding</keyword>
<dbReference type="InterPro" id="IPR015661">
    <property type="entry name" value="Bub1/Mad3"/>
</dbReference>
<reference evidence="9" key="1">
    <citation type="submission" date="2020-11" db="EMBL/GenBank/DDBJ databases">
        <authorList>
            <person name="Tran Van P."/>
        </authorList>
    </citation>
    <scope>NUCLEOTIDE SEQUENCE</scope>
</reference>
<dbReference type="AlphaFoldDB" id="A0A7R8ZT36"/>
<keyword evidence="2" id="KW-0158">Chromosome</keyword>
<dbReference type="PROSITE" id="PS50011">
    <property type="entry name" value="PROTEIN_KINASE_DOM"/>
    <property type="match status" value="1"/>
</dbReference>
<keyword evidence="7" id="KW-0723">Serine/threonine-protein kinase</keyword>
<evidence type="ECO:0000256" key="7">
    <source>
        <dbReference type="RuleBase" id="RU000304"/>
    </source>
</evidence>
<dbReference type="PANTHER" id="PTHR14030">
    <property type="entry name" value="MITOTIC CHECKPOINT SERINE/THREONINE-PROTEIN KINASE BUB1"/>
    <property type="match status" value="1"/>
</dbReference>
<keyword evidence="4" id="KW-0995">Kinetochore</keyword>
<feature type="non-terminal residue" evidence="9">
    <location>
        <position position="403"/>
    </location>
</feature>
<accession>A0A7R8ZT36</accession>
<evidence type="ECO:0000313" key="9">
    <source>
        <dbReference type="EMBL" id="CAD7233410.1"/>
    </source>
</evidence>